<protein>
    <submittedName>
        <fullName evidence="1">Uncharacterized protein</fullName>
    </submittedName>
</protein>
<dbReference type="Proteomes" id="UP000055048">
    <property type="component" value="Unassembled WGS sequence"/>
</dbReference>
<reference evidence="1 2" key="1">
    <citation type="submission" date="2015-01" db="EMBL/GenBank/DDBJ databases">
        <title>Evolution of Trichinella species and genotypes.</title>
        <authorList>
            <person name="Korhonen P.K."/>
            <person name="Edoardo P."/>
            <person name="Giuseppe L.R."/>
            <person name="Gasser R.B."/>
        </authorList>
    </citation>
    <scope>NUCLEOTIDE SEQUENCE [LARGE SCALE GENOMIC DNA]</scope>
    <source>
        <strain evidence="1">ISS417</strain>
    </source>
</reference>
<keyword evidence="2" id="KW-1185">Reference proteome</keyword>
<evidence type="ECO:0000313" key="2">
    <source>
        <dbReference type="Proteomes" id="UP000055048"/>
    </source>
</evidence>
<gene>
    <name evidence="1" type="ORF">T05_3146</name>
</gene>
<organism evidence="1 2">
    <name type="scientific">Trichinella murrelli</name>
    <dbReference type="NCBI Taxonomy" id="144512"/>
    <lineage>
        <taxon>Eukaryota</taxon>
        <taxon>Metazoa</taxon>
        <taxon>Ecdysozoa</taxon>
        <taxon>Nematoda</taxon>
        <taxon>Enoplea</taxon>
        <taxon>Dorylaimia</taxon>
        <taxon>Trichinellida</taxon>
        <taxon>Trichinellidae</taxon>
        <taxon>Trichinella</taxon>
    </lineage>
</organism>
<sequence length="59" mass="6860">MLAKSHRKRYLFATTQIPLEPCTKLGDEFHDLMVLLTESSASKNSLLLYMMRVNDLIKF</sequence>
<evidence type="ECO:0000313" key="1">
    <source>
        <dbReference type="EMBL" id="KRX38969.1"/>
    </source>
</evidence>
<comment type="caution">
    <text evidence="1">The sequence shown here is derived from an EMBL/GenBank/DDBJ whole genome shotgun (WGS) entry which is preliminary data.</text>
</comment>
<accession>A0A0V0TIW5</accession>
<dbReference type="AlphaFoldDB" id="A0A0V0TIW5"/>
<proteinExistence type="predicted"/>
<name>A0A0V0TIW5_9BILA</name>
<dbReference type="EMBL" id="JYDJ01000248">
    <property type="protein sequence ID" value="KRX38969.1"/>
    <property type="molecule type" value="Genomic_DNA"/>
</dbReference>